<accession>A0A915PJ84</accession>
<dbReference type="WBParaSite" id="sdigi.contig13.g1367.t1">
    <property type="protein sequence ID" value="sdigi.contig13.g1367.t1"/>
    <property type="gene ID" value="sdigi.contig13.g1367"/>
</dbReference>
<sequence>MKIAGLLETRPWGSCGQVSRHAFLFFVPLAPVSSCHPLTSEDKISTKAEWTLRVTSVDLVQTRRVSTEIDLS</sequence>
<dbReference type="Proteomes" id="UP000887581">
    <property type="component" value="Unplaced"/>
</dbReference>
<evidence type="ECO:0000313" key="1">
    <source>
        <dbReference type="Proteomes" id="UP000887581"/>
    </source>
</evidence>
<keyword evidence="1" id="KW-1185">Reference proteome</keyword>
<proteinExistence type="predicted"/>
<name>A0A915PJ84_9BILA</name>
<evidence type="ECO:0000313" key="2">
    <source>
        <dbReference type="WBParaSite" id="sdigi.contig13.g1367.t1"/>
    </source>
</evidence>
<organism evidence="1 2">
    <name type="scientific">Setaria digitata</name>
    <dbReference type="NCBI Taxonomy" id="48799"/>
    <lineage>
        <taxon>Eukaryota</taxon>
        <taxon>Metazoa</taxon>
        <taxon>Ecdysozoa</taxon>
        <taxon>Nematoda</taxon>
        <taxon>Chromadorea</taxon>
        <taxon>Rhabditida</taxon>
        <taxon>Spirurina</taxon>
        <taxon>Spiruromorpha</taxon>
        <taxon>Filarioidea</taxon>
        <taxon>Setariidae</taxon>
        <taxon>Setaria</taxon>
    </lineage>
</organism>
<reference evidence="2" key="1">
    <citation type="submission" date="2022-11" db="UniProtKB">
        <authorList>
            <consortium name="WormBaseParasite"/>
        </authorList>
    </citation>
    <scope>IDENTIFICATION</scope>
</reference>
<protein>
    <submittedName>
        <fullName evidence="2">Secreted protein</fullName>
    </submittedName>
</protein>
<dbReference type="AlphaFoldDB" id="A0A915PJ84"/>